<proteinExistence type="inferred from homology"/>
<name>T0YFF6_9ZZZZ</name>
<evidence type="ECO:0000256" key="1">
    <source>
        <dbReference type="ARBA" id="ARBA00009356"/>
    </source>
</evidence>
<dbReference type="GO" id="GO:0022625">
    <property type="term" value="C:cytosolic large ribosomal subunit"/>
    <property type="evidence" value="ECO:0007669"/>
    <property type="project" value="TreeGrafter"/>
</dbReference>
<reference evidence="7" key="2">
    <citation type="journal article" date="2014" name="ISME J.">
        <title>Microbial stratification in low pH oxic and suboxic macroscopic growths along an acid mine drainage.</title>
        <authorList>
            <person name="Mendez-Garcia C."/>
            <person name="Mesa V."/>
            <person name="Sprenger R.R."/>
            <person name="Richter M."/>
            <person name="Diez M.S."/>
            <person name="Solano J."/>
            <person name="Bargiela R."/>
            <person name="Golyshina O.V."/>
            <person name="Manteca A."/>
            <person name="Ramos J.L."/>
            <person name="Gallego J.R."/>
            <person name="Llorente I."/>
            <person name="Martins Dos Santos V.A."/>
            <person name="Jensen O.N."/>
            <person name="Pelaez A.I."/>
            <person name="Sanchez J."/>
            <person name="Ferrer M."/>
        </authorList>
    </citation>
    <scope>NUCLEOTIDE SEQUENCE</scope>
</reference>
<dbReference type="PRINTS" id="PR00059">
    <property type="entry name" value="RIBOSOMALL6"/>
</dbReference>
<gene>
    <name evidence="7" type="ORF">B1A_18842</name>
</gene>
<dbReference type="GO" id="GO:0002181">
    <property type="term" value="P:cytoplasmic translation"/>
    <property type="evidence" value="ECO:0007669"/>
    <property type="project" value="TreeGrafter"/>
</dbReference>
<dbReference type="PANTHER" id="PTHR11655">
    <property type="entry name" value="60S/50S RIBOSOMAL PROTEIN L6/L9"/>
    <property type="match status" value="1"/>
</dbReference>
<dbReference type="HAMAP" id="MF_01365_B">
    <property type="entry name" value="Ribosomal_uL6_B"/>
    <property type="match status" value="1"/>
</dbReference>
<evidence type="ECO:0000256" key="3">
    <source>
        <dbReference type="ARBA" id="ARBA00022884"/>
    </source>
</evidence>
<dbReference type="SUPFAM" id="SSF56053">
    <property type="entry name" value="Ribosomal protein L6"/>
    <property type="match status" value="2"/>
</dbReference>
<sequence>MMSRIAKYPVALPEKVEITQADQLITVKGPLGTLTQRVGTLVRINQVGNELLFEPANETAAANAMSGTLRALVSNMVTGVTKGWEKKLTLVGVGYRAQAAGDKLNLSLGFSHPVVHQMPLGIKVETPTQTEILIKGIDRQVVGQVAAEVRAYRKPEPYKGKGVRYADEKVIIKETKKK</sequence>
<dbReference type="GO" id="GO:0019843">
    <property type="term" value="F:rRNA binding"/>
    <property type="evidence" value="ECO:0007669"/>
    <property type="project" value="UniProtKB-KW"/>
</dbReference>
<reference evidence="7" key="1">
    <citation type="submission" date="2013-08" db="EMBL/GenBank/DDBJ databases">
        <authorList>
            <person name="Mendez C."/>
            <person name="Richter M."/>
            <person name="Ferrer M."/>
            <person name="Sanchez J."/>
        </authorList>
    </citation>
    <scope>NUCLEOTIDE SEQUENCE</scope>
</reference>
<dbReference type="InterPro" id="IPR000702">
    <property type="entry name" value="Ribosomal_uL6-like"/>
</dbReference>
<dbReference type="InterPro" id="IPR020040">
    <property type="entry name" value="Ribosomal_uL6_a/b-dom"/>
</dbReference>
<dbReference type="EMBL" id="AUZX01013902">
    <property type="protein sequence ID" value="EQD34121.1"/>
    <property type="molecule type" value="Genomic_DNA"/>
</dbReference>
<comment type="similarity">
    <text evidence="1">Belongs to the universal ribosomal protein uL6 family.</text>
</comment>
<comment type="caution">
    <text evidence="7">The sequence shown here is derived from an EMBL/GenBank/DDBJ whole genome shotgun (WGS) entry which is preliminary data.</text>
</comment>
<protein>
    <submittedName>
        <fullName evidence="7">50S ribosomal subunit protein L6</fullName>
    </submittedName>
</protein>
<evidence type="ECO:0000313" key="7">
    <source>
        <dbReference type="EMBL" id="EQD34121.1"/>
    </source>
</evidence>
<evidence type="ECO:0000256" key="4">
    <source>
        <dbReference type="ARBA" id="ARBA00022980"/>
    </source>
</evidence>
<dbReference type="PROSITE" id="PS00525">
    <property type="entry name" value="RIBOSOMAL_L6_1"/>
    <property type="match status" value="1"/>
</dbReference>
<dbReference type="FunFam" id="3.90.930.12:FF:000001">
    <property type="entry name" value="50S ribosomal protein L6"/>
    <property type="match status" value="1"/>
</dbReference>
<feature type="domain" description="Large ribosomal subunit protein uL6 alpha-beta" evidence="6">
    <location>
        <begin position="13"/>
        <end position="83"/>
    </location>
</feature>
<feature type="domain" description="Large ribosomal subunit protein uL6 alpha-beta" evidence="6">
    <location>
        <begin position="91"/>
        <end position="165"/>
    </location>
</feature>
<dbReference type="Gene3D" id="3.90.930.12">
    <property type="entry name" value="Ribosomal protein L6, alpha-beta domain"/>
    <property type="match status" value="2"/>
</dbReference>
<keyword evidence="5" id="KW-0687">Ribonucleoprotein</keyword>
<dbReference type="GO" id="GO:0003735">
    <property type="term" value="F:structural constituent of ribosome"/>
    <property type="evidence" value="ECO:0007669"/>
    <property type="project" value="InterPro"/>
</dbReference>
<accession>T0YFF6</accession>
<keyword evidence="3" id="KW-0694">RNA-binding</keyword>
<dbReference type="PIRSF" id="PIRSF002162">
    <property type="entry name" value="Ribosomal_L6"/>
    <property type="match status" value="1"/>
</dbReference>
<dbReference type="PANTHER" id="PTHR11655:SF14">
    <property type="entry name" value="LARGE RIBOSOMAL SUBUNIT PROTEIN UL6M"/>
    <property type="match status" value="1"/>
</dbReference>
<keyword evidence="4" id="KW-0689">Ribosomal protein</keyword>
<evidence type="ECO:0000259" key="6">
    <source>
        <dbReference type="Pfam" id="PF00347"/>
    </source>
</evidence>
<dbReference type="NCBIfam" id="TIGR03654">
    <property type="entry name" value="L6_bact"/>
    <property type="match status" value="1"/>
</dbReference>
<dbReference type="FunFam" id="3.90.930.12:FF:000002">
    <property type="entry name" value="50S ribosomal protein L6"/>
    <property type="match status" value="1"/>
</dbReference>
<dbReference type="InterPro" id="IPR036789">
    <property type="entry name" value="Ribosomal_uL6-like_a/b-dom_sf"/>
</dbReference>
<evidence type="ECO:0000256" key="2">
    <source>
        <dbReference type="ARBA" id="ARBA00022730"/>
    </source>
</evidence>
<dbReference type="Pfam" id="PF00347">
    <property type="entry name" value="Ribosomal_L6"/>
    <property type="match status" value="2"/>
</dbReference>
<dbReference type="AlphaFoldDB" id="T0YFF6"/>
<organism evidence="7">
    <name type="scientific">mine drainage metagenome</name>
    <dbReference type="NCBI Taxonomy" id="410659"/>
    <lineage>
        <taxon>unclassified sequences</taxon>
        <taxon>metagenomes</taxon>
        <taxon>ecological metagenomes</taxon>
    </lineage>
</organism>
<keyword evidence="2" id="KW-0699">rRNA-binding</keyword>
<dbReference type="InterPro" id="IPR002358">
    <property type="entry name" value="Ribosomal_uL6_CS"/>
</dbReference>
<evidence type="ECO:0000256" key="5">
    <source>
        <dbReference type="ARBA" id="ARBA00023274"/>
    </source>
</evidence>
<dbReference type="InterPro" id="IPR019906">
    <property type="entry name" value="Ribosomal_uL6_bac-type"/>
</dbReference>